<name>A0A6C0BCH2_9ZZZZ</name>
<proteinExistence type="predicted"/>
<reference evidence="1" key="1">
    <citation type="journal article" date="2020" name="Nature">
        <title>Giant virus diversity and host interactions through global metagenomics.</title>
        <authorList>
            <person name="Schulz F."/>
            <person name="Roux S."/>
            <person name="Paez-Espino D."/>
            <person name="Jungbluth S."/>
            <person name="Walsh D.A."/>
            <person name="Denef V.J."/>
            <person name="McMahon K.D."/>
            <person name="Konstantinidis K.T."/>
            <person name="Eloe-Fadrosh E.A."/>
            <person name="Kyrpides N.C."/>
            <person name="Woyke T."/>
        </authorList>
    </citation>
    <scope>NUCLEOTIDE SEQUENCE</scope>
    <source>
        <strain evidence="1">GVMAG-M-3300010160-4</strain>
    </source>
</reference>
<evidence type="ECO:0000313" key="1">
    <source>
        <dbReference type="EMBL" id="QHS89967.1"/>
    </source>
</evidence>
<dbReference type="EMBL" id="MN739122">
    <property type="protein sequence ID" value="QHS89967.1"/>
    <property type="molecule type" value="Genomic_DNA"/>
</dbReference>
<accession>A0A6C0BCH2</accession>
<sequence length="504" mass="59005">MTSIAMGKIDDFIRISGINFDNLNNIDDIFLVGIEEISSYHSNDLFKHFLLLISSSIIDVINNYCSKIKPNKFVNFIMTFSNKISINVNKLIELMDSKIKSSFITHSLISEMKGFLNNEIDILSKLYLHCWDNYTSLIKNSVKLILSSYFQNYCKDQGSMKVFFIELLSSISDFVWIPKNSTETNSLKEKILTVLSNLDEQSKHLENNKQYNYTDEITDHVNRCHKIFFSEESDIKNYVPLDYIFEFYFKMIFVFFKPENDASKYLLLKTILENPSNSKTFCTLINNFTNSYKSIMLKKDEMLEPNTFRMNIESIKNFSNRYLFTIENLDFMGVEINLNIQNKKFQYLPSINSEDESFIVKFISKKIDVGNCVKLFGEYFNYKDFDKVVDIVNNKEISSSNCYSYILGTNQSIEMILKLDQYLNKYELQNINKSTRISSLTEENIQKIKIIRLIIRNKPIWILDNSLSKIESVVKNKIIEDLILTQIMNENTIIIYDPSIKINS</sequence>
<dbReference type="AlphaFoldDB" id="A0A6C0BCH2"/>
<organism evidence="1">
    <name type="scientific">viral metagenome</name>
    <dbReference type="NCBI Taxonomy" id="1070528"/>
    <lineage>
        <taxon>unclassified sequences</taxon>
        <taxon>metagenomes</taxon>
        <taxon>organismal metagenomes</taxon>
    </lineage>
</organism>
<protein>
    <submittedName>
        <fullName evidence="1">Uncharacterized protein</fullName>
    </submittedName>
</protein>